<proteinExistence type="inferred from homology"/>
<feature type="domain" description="Aspartate/homoserine dehydrogenase NAD-binding" evidence="13">
    <location>
        <begin position="11"/>
        <end position="121"/>
    </location>
</feature>
<dbReference type="Gene3D" id="3.30.360.10">
    <property type="entry name" value="Dihydrodipicolinate Reductase, domain 2"/>
    <property type="match status" value="1"/>
</dbReference>
<keyword evidence="15" id="KW-1185">Reference proteome</keyword>
<dbReference type="Proteomes" id="UP001403385">
    <property type="component" value="Unassembled WGS sequence"/>
</dbReference>
<dbReference type="Pfam" id="PF03447">
    <property type="entry name" value="NAD_binding_3"/>
    <property type="match status" value="1"/>
</dbReference>
<dbReference type="GO" id="GO:0009088">
    <property type="term" value="P:threonine biosynthetic process"/>
    <property type="evidence" value="ECO:0007669"/>
    <property type="project" value="UniProtKB-KW"/>
</dbReference>
<evidence type="ECO:0000256" key="6">
    <source>
        <dbReference type="ARBA" id="ARBA00022605"/>
    </source>
</evidence>
<organism evidence="14 15">
    <name type="scientific">Rapidithrix thailandica</name>
    <dbReference type="NCBI Taxonomy" id="413964"/>
    <lineage>
        <taxon>Bacteria</taxon>
        <taxon>Pseudomonadati</taxon>
        <taxon>Bacteroidota</taxon>
        <taxon>Cytophagia</taxon>
        <taxon>Cytophagales</taxon>
        <taxon>Flammeovirgaceae</taxon>
        <taxon>Rapidithrix</taxon>
    </lineage>
</organism>
<evidence type="ECO:0000259" key="13">
    <source>
        <dbReference type="Pfam" id="PF03447"/>
    </source>
</evidence>
<dbReference type="InterPro" id="IPR005106">
    <property type="entry name" value="Asp/hSer_DH_NAD-bd"/>
</dbReference>
<evidence type="ECO:0000256" key="5">
    <source>
        <dbReference type="ARBA" id="ARBA00013376"/>
    </source>
</evidence>
<dbReference type="Pfam" id="PF00742">
    <property type="entry name" value="Homoserine_dh"/>
    <property type="match status" value="1"/>
</dbReference>
<comment type="pathway">
    <text evidence="1 10">Amino-acid biosynthesis; L-threonine biosynthesis; L-threonine from L-aspartate: step 3/5.</text>
</comment>
<keyword evidence="6 10" id="KW-0028">Amino-acid biosynthesis</keyword>
<sequence>MTRDIKIGLFGFGCVGQGLHDVLNNSKGITADIHKIAVKHRDKKRSLPAEYFTYEKEEILSNKDINLIVELIDNADDAYEIVSTALKNGKGVVSANKKMIAEHLEEFVNLQKETGASFLYEASACGSIPIIRTLEEYYDNELLYSLQGIFNGSSNYILTKVFDENVDYQTALQEAKEKGFAETDPTLDVGGFDAKYKLVILTAHSYGVYVKPEEVFNYGIQQLAGYDIQYAKEKGLRIKQIAKVYKVDDDHLALYVMPQFVRENNYLYNVDNEYNGVIVQAAFSDRQFFRGKGAGGHPTGSAVLSDISATRYAYKYEYRKSYRKNGLNIHQDIELEVYFRYLNKDQFVRDRFVRINEKYESEEYNYVIATVKLSDLKKSDYYTQEGTMLIELAN</sequence>
<evidence type="ECO:0000256" key="3">
    <source>
        <dbReference type="ARBA" id="ARBA00006753"/>
    </source>
</evidence>
<keyword evidence="10" id="KW-0521">NADP</keyword>
<dbReference type="FunFam" id="3.30.360.10:FF:000005">
    <property type="entry name" value="Homoserine dehydrogenase"/>
    <property type="match status" value="1"/>
</dbReference>
<dbReference type="PANTHER" id="PTHR43331">
    <property type="entry name" value="HOMOSERINE DEHYDROGENASE"/>
    <property type="match status" value="1"/>
</dbReference>
<dbReference type="GO" id="GO:0050661">
    <property type="term" value="F:NADP binding"/>
    <property type="evidence" value="ECO:0007669"/>
    <property type="project" value="InterPro"/>
</dbReference>
<comment type="pathway">
    <text evidence="2 10">Amino-acid biosynthesis; L-methionine biosynthesis via de novo pathway; L-homoserine from L-aspartate: step 3/3.</text>
</comment>
<evidence type="ECO:0000256" key="10">
    <source>
        <dbReference type="RuleBase" id="RU000579"/>
    </source>
</evidence>
<evidence type="ECO:0000313" key="14">
    <source>
        <dbReference type="EMBL" id="MEN7548532.1"/>
    </source>
</evidence>
<evidence type="ECO:0000256" key="9">
    <source>
        <dbReference type="ARBA" id="ARBA00023167"/>
    </source>
</evidence>
<reference evidence="14 15" key="1">
    <citation type="submission" date="2024-04" db="EMBL/GenBank/DDBJ databases">
        <title>Novel genus in family Flammeovirgaceae.</title>
        <authorList>
            <person name="Nguyen T.H."/>
            <person name="Vuong T.Q."/>
            <person name="Le H."/>
            <person name="Kim S.-G."/>
        </authorList>
    </citation>
    <scope>NUCLEOTIDE SEQUENCE [LARGE SCALE GENOMIC DNA]</scope>
    <source>
        <strain evidence="14 15">JCM 23209</strain>
    </source>
</reference>
<dbReference type="RefSeq" id="WP_346821312.1">
    <property type="nucleotide sequence ID" value="NZ_JBDKWZ010000006.1"/>
</dbReference>
<dbReference type="SUPFAM" id="SSF55347">
    <property type="entry name" value="Glyceraldehyde-3-phosphate dehydrogenase-like, C-terminal domain"/>
    <property type="match status" value="1"/>
</dbReference>
<keyword evidence="9 10" id="KW-0486">Methionine biosynthesis</keyword>
<dbReference type="Gene3D" id="3.40.50.720">
    <property type="entry name" value="NAD(P)-binding Rossmann-like Domain"/>
    <property type="match status" value="1"/>
</dbReference>
<evidence type="ECO:0000256" key="11">
    <source>
        <dbReference type="RuleBase" id="RU004171"/>
    </source>
</evidence>
<evidence type="ECO:0000256" key="1">
    <source>
        <dbReference type="ARBA" id="ARBA00005056"/>
    </source>
</evidence>
<evidence type="ECO:0000256" key="4">
    <source>
        <dbReference type="ARBA" id="ARBA00013213"/>
    </source>
</evidence>
<comment type="similarity">
    <text evidence="3 11">Belongs to the homoserine dehydrogenase family.</text>
</comment>
<dbReference type="InterPro" id="IPR036291">
    <property type="entry name" value="NAD(P)-bd_dom_sf"/>
</dbReference>
<evidence type="ECO:0000256" key="2">
    <source>
        <dbReference type="ARBA" id="ARBA00005062"/>
    </source>
</evidence>
<accession>A0AAW9RUG0</accession>
<dbReference type="AlphaFoldDB" id="A0AAW9RUG0"/>
<keyword evidence="8 10" id="KW-0560">Oxidoreductase</keyword>
<keyword evidence="7 10" id="KW-0791">Threonine biosynthesis</keyword>
<comment type="caution">
    <text evidence="14">The sequence shown here is derived from an EMBL/GenBank/DDBJ whole genome shotgun (WGS) entry which is preliminary data.</text>
</comment>
<dbReference type="EMBL" id="JBDKWZ010000006">
    <property type="protein sequence ID" value="MEN7548532.1"/>
    <property type="molecule type" value="Genomic_DNA"/>
</dbReference>
<evidence type="ECO:0000313" key="15">
    <source>
        <dbReference type="Proteomes" id="UP001403385"/>
    </source>
</evidence>
<gene>
    <name evidence="14" type="ORF">AAG747_11465</name>
</gene>
<dbReference type="GO" id="GO:0009086">
    <property type="term" value="P:methionine biosynthetic process"/>
    <property type="evidence" value="ECO:0007669"/>
    <property type="project" value="UniProtKB-KW"/>
</dbReference>
<dbReference type="SUPFAM" id="SSF51735">
    <property type="entry name" value="NAD(P)-binding Rossmann-fold domains"/>
    <property type="match status" value="1"/>
</dbReference>
<dbReference type="InterPro" id="IPR019811">
    <property type="entry name" value="HDH_CS"/>
</dbReference>
<comment type="catalytic activity">
    <reaction evidence="10">
        <text>L-homoserine + NADP(+) = L-aspartate 4-semialdehyde + NADPH + H(+)</text>
        <dbReference type="Rhea" id="RHEA:15761"/>
        <dbReference type="ChEBI" id="CHEBI:15378"/>
        <dbReference type="ChEBI" id="CHEBI:57476"/>
        <dbReference type="ChEBI" id="CHEBI:57783"/>
        <dbReference type="ChEBI" id="CHEBI:58349"/>
        <dbReference type="ChEBI" id="CHEBI:537519"/>
        <dbReference type="EC" id="1.1.1.3"/>
    </reaction>
</comment>
<dbReference type="NCBIfam" id="NF004976">
    <property type="entry name" value="PRK06349.1"/>
    <property type="match status" value="1"/>
</dbReference>
<dbReference type="EC" id="1.1.1.3" evidence="4 10"/>
<dbReference type="InterPro" id="IPR001342">
    <property type="entry name" value="HDH_cat"/>
</dbReference>
<dbReference type="PANTHER" id="PTHR43331:SF1">
    <property type="entry name" value="HOMOSERINE DEHYDROGENASE"/>
    <property type="match status" value="1"/>
</dbReference>
<evidence type="ECO:0000259" key="12">
    <source>
        <dbReference type="Pfam" id="PF00742"/>
    </source>
</evidence>
<name>A0AAW9RUG0_9BACT</name>
<feature type="domain" description="Homoserine dehydrogenase catalytic" evidence="12">
    <location>
        <begin position="129"/>
        <end position="307"/>
    </location>
</feature>
<dbReference type="PROSITE" id="PS01042">
    <property type="entry name" value="HOMOSER_DHGENASE"/>
    <property type="match status" value="1"/>
</dbReference>
<protein>
    <recommendedName>
        <fullName evidence="5 10">Homoserine dehydrogenase</fullName>
        <ecNumber evidence="4 10">1.1.1.3</ecNumber>
    </recommendedName>
</protein>
<evidence type="ECO:0000256" key="8">
    <source>
        <dbReference type="ARBA" id="ARBA00023002"/>
    </source>
</evidence>
<dbReference type="GO" id="GO:0004412">
    <property type="term" value="F:homoserine dehydrogenase activity"/>
    <property type="evidence" value="ECO:0007669"/>
    <property type="project" value="UniProtKB-EC"/>
</dbReference>
<evidence type="ECO:0000256" key="7">
    <source>
        <dbReference type="ARBA" id="ARBA00022697"/>
    </source>
</evidence>